<protein>
    <recommendedName>
        <fullName evidence="4">LamG domain-containing protein</fullName>
    </recommendedName>
</protein>
<dbReference type="SUPFAM" id="SSF49899">
    <property type="entry name" value="Concanavalin A-like lectins/glucanases"/>
    <property type="match status" value="1"/>
</dbReference>
<accession>A0AAP8NKX0</accession>
<dbReference type="EMBL" id="PJKN01000003">
    <property type="protein sequence ID" value="PNC56225.1"/>
    <property type="molecule type" value="Genomic_DNA"/>
</dbReference>
<evidence type="ECO:0000256" key="1">
    <source>
        <dbReference type="SAM" id="Phobius"/>
    </source>
</evidence>
<dbReference type="Pfam" id="PF13385">
    <property type="entry name" value="Laminin_G_3"/>
    <property type="match status" value="1"/>
</dbReference>
<dbReference type="AlphaFoldDB" id="A0AAP8NKX0"/>
<evidence type="ECO:0000313" key="2">
    <source>
        <dbReference type="EMBL" id="PNC56225.1"/>
    </source>
</evidence>
<evidence type="ECO:0000313" key="3">
    <source>
        <dbReference type="Proteomes" id="UP000235914"/>
    </source>
</evidence>
<dbReference type="InterPro" id="IPR013320">
    <property type="entry name" value="ConA-like_dom_sf"/>
</dbReference>
<keyword evidence="1" id="KW-0472">Membrane</keyword>
<name>A0AAP8NKX0_9BACT</name>
<organism evidence="2 3">
    <name type="scientific">Akkermansia muciniphila</name>
    <dbReference type="NCBI Taxonomy" id="239935"/>
    <lineage>
        <taxon>Bacteria</taxon>
        <taxon>Pseudomonadati</taxon>
        <taxon>Verrucomicrobiota</taxon>
        <taxon>Verrucomicrobiia</taxon>
        <taxon>Verrucomicrobiales</taxon>
        <taxon>Akkermansiaceae</taxon>
        <taxon>Akkermansia</taxon>
    </lineage>
</organism>
<reference evidence="2 3" key="1">
    <citation type="journal article" date="2017" name="BMC Genomics">
        <title>Genome sequencing of 39 Akkermansia muciniphila isolates reveals its population structure, genomic and functional diverisity, and global distribution in mammalian gut microbiotas.</title>
        <authorList>
            <person name="Guo X."/>
            <person name="Li S."/>
            <person name="Zhang J."/>
            <person name="Wu F."/>
            <person name="Li X."/>
            <person name="Wu D."/>
            <person name="Zhang M."/>
            <person name="Ou Z."/>
            <person name="Jie Z."/>
            <person name="Yan Q."/>
            <person name="Li P."/>
            <person name="Yi J."/>
            <person name="Peng Y."/>
        </authorList>
    </citation>
    <scope>NUCLEOTIDE SEQUENCE [LARGE SCALE GENOMIC DNA]</scope>
    <source>
        <strain evidence="2 3">GP43</strain>
    </source>
</reference>
<evidence type="ECO:0008006" key="4">
    <source>
        <dbReference type="Google" id="ProtNLM"/>
    </source>
</evidence>
<dbReference type="Proteomes" id="UP000235914">
    <property type="component" value="Unassembled WGS sequence"/>
</dbReference>
<sequence length="227" mass="24199">MAQAATPIYSWEWTAEGAQITAPNWNGSFNYTSGNDYATFGNSSGTPYNSNITGIQGSFTVSFDLKNLSSTSNGWKDIFSLYTNGTVSGESNSMVLEFTNNGELYLYNKGFGGQTGGNINTGLTWTDLQQDSWTNLSIVSDLSSQTLSVYVNGALAGTITGWNPSSPALTGSQFGASFGNTRPMNGTMDINNVKFYDGVVLPVPEAATASLGLLGLAALMMRRRRCC</sequence>
<keyword evidence="1" id="KW-0812">Transmembrane</keyword>
<feature type="transmembrane region" description="Helical" evidence="1">
    <location>
        <begin position="199"/>
        <end position="221"/>
    </location>
</feature>
<proteinExistence type="predicted"/>
<keyword evidence="1" id="KW-1133">Transmembrane helix</keyword>
<comment type="caution">
    <text evidence="2">The sequence shown here is derived from an EMBL/GenBank/DDBJ whole genome shotgun (WGS) entry which is preliminary data.</text>
</comment>
<dbReference type="Gene3D" id="2.60.120.200">
    <property type="match status" value="1"/>
</dbReference>
<gene>
    <name evidence="2" type="ORF">CXU09_06255</name>
</gene>
<dbReference type="RefSeq" id="WP_022198165.1">
    <property type="nucleotide sequence ID" value="NZ_PJKN01000003.1"/>
</dbReference>